<dbReference type="FunFam" id="1.10.10.60:FF:000284">
    <property type="entry name" value="Two-component system sensor histidine kinase/response regulator"/>
    <property type="match status" value="1"/>
</dbReference>
<evidence type="ECO:0000313" key="8">
    <source>
        <dbReference type="EMBL" id="KAA6346721.1"/>
    </source>
</evidence>
<proteinExistence type="predicted"/>
<dbReference type="Pfam" id="PF07495">
    <property type="entry name" value="Y_Y_Y"/>
    <property type="match status" value="1"/>
</dbReference>
<dbReference type="InterPro" id="IPR009057">
    <property type="entry name" value="Homeodomain-like_sf"/>
</dbReference>
<dbReference type="SUPFAM" id="SSF46689">
    <property type="entry name" value="Homeodomain-like"/>
    <property type="match status" value="1"/>
</dbReference>
<dbReference type="Pfam" id="PF02518">
    <property type="entry name" value="HATPase_c"/>
    <property type="match status" value="1"/>
</dbReference>
<keyword evidence="2" id="KW-0805">Transcription regulation</keyword>
<dbReference type="Gene3D" id="3.40.50.2300">
    <property type="match status" value="1"/>
</dbReference>
<dbReference type="FunFam" id="2.60.40.10:FF:000791">
    <property type="entry name" value="Two-component system sensor histidine kinase/response regulator"/>
    <property type="match status" value="1"/>
</dbReference>
<dbReference type="CDD" id="cd17574">
    <property type="entry name" value="REC_OmpR"/>
    <property type="match status" value="1"/>
</dbReference>
<keyword evidence="1" id="KW-0597">Phosphoprotein</keyword>
<dbReference type="InterPro" id="IPR013783">
    <property type="entry name" value="Ig-like_fold"/>
</dbReference>
<dbReference type="Gene3D" id="3.30.565.10">
    <property type="entry name" value="Histidine kinase-like ATPase, C-terminal domain"/>
    <property type="match status" value="1"/>
</dbReference>
<comment type="caution">
    <text evidence="8">The sequence shown here is derived from an EMBL/GenBank/DDBJ whole genome shotgun (WGS) entry which is preliminary data.</text>
</comment>
<dbReference type="InterPro" id="IPR036890">
    <property type="entry name" value="HATPase_C_sf"/>
</dbReference>
<dbReference type="Gene3D" id="1.10.287.130">
    <property type="match status" value="1"/>
</dbReference>
<dbReference type="PANTHER" id="PTHR43547">
    <property type="entry name" value="TWO-COMPONENT HISTIDINE KINASE"/>
    <property type="match status" value="1"/>
</dbReference>
<evidence type="ECO:0008006" key="10">
    <source>
        <dbReference type="Google" id="ProtNLM"/>
    </source>
</evidence>
<dbReference type="CDD" id="cd00082">
    <property type="entry name" value="HisKA"/>
    <property type="match status" value="1"/>
</dbReference>
<feature type="transmembrane region" description="Helical" evidence="4">
    <location>
        <begin position="779"/>
        <end position="802"/>
    </location>
</feature>
<dbReference type="InterPro" id="IPR011110">
    <property type="entry name" value="Reg_prop"/>
</dbReference>
<dbReference type="FunFam" id="1.10.287.130:FF:000045">
    <property type="entry name" value="Two-component system sensor histidine kinase/response regulator"/>
    <property type="match status" value="1"/>
</dbReference>
<dbReference type="SUPFAM" id="SSF55874">
    <property type="entry name" value="ATPase domain of HSP90 chaperone/DNA topoisomerase II/histidine kinase"/>
    <property type="match status" value="1"/>
</dbReference>
<dbReference type="Pfam" id="PF12833">
    <property type="entry name" value="HTH_18"/>
    <property type="match status" value="1"/>
</dbReference>
<dbReference type="InterPro" id="IPR015943">
    <property type="entry name" value="WD40/YVTN_repeat-like_dom_sf"/>
</dbReference>
<keyword evidence="4" id="KW-1133">Transmembrane helix</keyword>
<name>A0A5J4SMS8_9ZZZZ</name>
<dbReference type="PROSITE" id="PS50110">
    <property type="entry name" value="RESPONSE_REGULATORY"/>
    <property type="match status" value="1"/>
</dbReference>
<keyword evidence="4" id="KW-0472">Membrane</keyword>
<feature type="domain" description="HTH araC/xylS-type" evidence="5">
    <location>
        <begin position="1233"/>
        <end position="1332"/>
    </location>
</feature>
<accession>A0A5J4SMS8</accession>
<feature type="domain" description="Response regulatory" evidence="7">
    <location>
        <begin position="1085"/>
        <end position="1201"/>
    </location>
</feature>
<sequence length="1338" mass="154051">IILHMKNSFILFFLVCLLQQEIHGYDFSHIQVKDGLSQSHVKAIIQDSYGFLWFGTKNGLNRYDGTSIKRLNCEDHLSNRGDNNISALFEDIHRKLWVGTDNGIFIYDFVREEFHYMDSTTNEGKQMTNWIADIQGDLSGNIWIIIPDEGVFRYKNENLYHYHITDKDNYMVEQPECICITKRGEVWIGTNRVGLFLYNEENDSFSQYITDKNGNTLKEENIFSICEYDDCIAIAIHEGQLKKYNPSTNVLSVVDASGLHYTVLRDVCCFDDKELWVGTQAGLFIINEAEHKTVYIKEDGTNPYGLSDKTIYVIYKDQENGIWLGTVFGGVNYLPKRKIQFEKHIPSVSNPSLSLSSKHVRELAEDVTGNIWIGTDDEGINVLNPVTGEIKPFEYTFYRKENRLNTLAVAIINNQVWYGIFKKGMDMIQLPSGNHKQYTIAELNLDEGSVFALCEDHTRQVWLGNERGLYTSPRGKAHFERVTWVGHDWIYHIMEDKNEQLWIASMGNGVFRYNLKTNICQHYVHVAEVPTSLSSNSVSDIMQDSKGRIWFSTDRGGICLYNGEEDNFITYSVAEDLPDDTAYRILEDKKHNLWFGTNRGLVKFNPETQKVRVYSEDDGLLGIQFNYKSALKGSDGKFYFGSTEGLIAFSLEQEDFAIETHLPLYITEMRIYNEEITTHSENSPLTRSIIHTDKVILPHNRSTLSFDFAALNYASSAAIHYSYMMKGLDKDRIEAKSNRNITYAALPPGKYTFMVQAMNKDNSLLKTERCLFITILSPWWLSPTSYVLYTLLTICLICLGIYRYENRRKRKILESRRLFEIEKEKELYSAKIEFFTEIVHEVRTPLTLISGPLETILEIDIKDKIISKNLRVIAQNTKRLSELIGQLLDFRKVGASRFLLDFVMSDIVKLLKKIITRFEPTIIQQQKELLLHIPFDEPLIAAIDKEVFTKIISNLLSNALKYSHRTIRISLTKESTSFTVCVASDGDKIPEELSSRIFEPFFRINKSSKAVHGTGMGLSLARSLAELHKGRLYLDIHADINSFVLTLPLNQEKVIHLENNSIRDEYVQAAENTSLVANTGSEKYTILLAEDNEDMRTFIADKLRQRSFIVEITTNGTEALELLKARWIDIVVSDIIMPQISGFELCRIMKSDMELSHIPFIFLTAKNDLESKINSLKIGADAYVEKPFSFSYLEAQIMSLLNNRKKEWEAFSKRPFFPVHNMKVNKADEEFMDKIIHLIHENITDHNFNVERLAEILSMSRSNLLRKIKALTGLSPVDFIRLIRLKKAAELIQEGKYRIGEIGYMVGINSPSYFSKLFFNQFGVSPKDFEKQNQFKKK</sequence>
<dbReference type="SUPFAM" id="SSF52172">
    <property type="entry name" value="CheY-like"/>
    <property type="match status" value="1"/>
</dbReference>
<evidence type="ECO:0000259" key="6">
    <source>
        <dbReference type="PROSITE" id="PS50109"/>
    </source>
</evidence>
<dbReference type="InterPro" id="IPR003661">
    <property type="entry name" value="HisK_dim/P_dom"/>
</dbReference>
<dbReference type="InterPro" id="IPR001789">
    <property type="entry name" value="Sig_transdc_resp-reg_receiver"/>
</dbReference>
<dbReference type="PROSITE" id="PS01124">
    <property type="entry name" value="HTH_ARAC_FAMILY_2"/>
    <property type="match status" value="1"/>
</dbReference>
<dbReference type="GO" id="GO:0043565">
    <property type="term" value="F:sequence-specific DNA binding"/>
    <property type="evidence" value="ECO:0007669"/>
    <property type="project" value="InterPro"/>
</dbReference>
<dbReference type="EMBL" id="SNRY01000120">
    <property type="protein sequence ID" value="KAA6346731.1"/>
    <property type="molecule type" value="Genomic_DNA"/>
</dbReference>
<feature type="non-terminal residue" evidence="8">
    <location>
        <position position="1"/>
    </location>
</feature>
<dbReference type="SUPFAM" id="SSF47384">
    <property type="entry name" value="Homodimeric domain of signal transducing histidine kinase"/>
    <property type="match status" value="1"/>
</dbReference>
<evidence type="ECO:0000313" key="9">
    <source>
        <dbReference type="EMBL" id="KAA6346731.1"/>
    </source>
</evidence>
<evidence type="ECO:0000256" key="2">
    <source>
        <dbReference type="ARBA" id="ARBA00023015"/>
    </source>
</evidence>
<dbReference type="GO" id="GO:0003700">
    <property type="term" value="F:DNA-binding transcription factor activity"/>
    <property type="evidence" value="ECO:0007669"/>
    <property type="project" value="InterPro"/>
</dbReference>
<dbReference type="Gene3D" id="1.10.10.60">
    <property type="entry name" value="Homeodomain-like"/>
    <property type="match status" value="2"/>
</dbReference>
<evidence type="ECO:0000256" key="4">
    <source>
        <dbReference type="SAM" id="Phobius"/>
    </source>
</evidence>
<dbReference type="Gene3D" id="2.60.40.10">
    <property type="entry name" value="Immunoglobulins"/>
    <property type="match status" value="1"/>
</dbReference>
<dbReference type="Gene3D" id="2.130.10.10">
    <property type="entry name" value="YVTN repeat-like/Quinoprotein amine dehydrogenase"/>
    <property type="match status" value="2"/>
</dbReference>
<dbReference type="GO" id="GO:0000155">
    <property type="term" value="F:phosphorelay sensor kinase activity"/>
    <property type="evidence" value="ECO:0007669"/>
    <property type="project" value="InterPro"/>
</dbReference>
<reference evidence="8" key="1">
    <citation type="submission" date="2019-03" db="EMBL/GenBank/DDBJ databases">
        <title>Single cell metagenomics reveals metabolic interactions within the superorganism composed of flagellate Streblomastix strix and complex community of Bacteroidetes bacteria on its surface.</title>
        <authorList>
            <person name="Treitli S.C."/>
            <person name="Kolisko M."/>
            <person name="Husnik F."/>
            <person name="Keeling P."/>
            <person name="Hampl V."/>
        </authorList>
    </citation>
    <scope>NUCLEOTIDE SEQUENCE</scope>
    <source>
        <strain evidence="8">STM</strain>
    </source>
</reference>
<dbReference type="SMART" id="SM00448">
    <property type="entry name" value="REC"/>
    <property type="match status" value="1"/>
</dbReference>
<dbReference type="Pfam" id="PF00072">
    <property type="entry name" value="Response_reg"/>
    <property type="match status" value="1"/>
</dbReference>
<dbReference type="Pfam" id="PF07494">
    <property type="entry name" value="Reg_prop"/>
    <property type="match status" value="4"/>
</dbReference>
<feature type="domain" description="Histidine kinase" evidence="6">
    <location>
        <begin position="837"/>
        <end position="1051"/>
    </location>
</feature>
<dbReference type="InterPro" id="IPR036097">
    <property type="entry name" value="HisK_dim/P_sf"/>
</dbReference>
<dbReference type="SMART" id="SM00342">
    <property type="entry name" value="HTH_ARAC"/>
    <property type="match status" value="1"/>
</dbReference>
<dbReference type="Pfam" id="PF00512">
    <property type="entry name" value="HisKA"/>
    <property type="match status" value="1"/>
</dbReference>
<dbReference type="FunFam" id="2.130.10.10:FF:000891">
    <property type="entry name" value="Two-component system sensor histidine kinase/response regulator, hybrid (One-component system)"/>
    <property type="match status" value="1"/>
</dbReference>
<dbReference type="InterPro" id="IPR003594">
    <property type="entry name" value="HATPase_dom"/>
</dbReference>
<dbReference type="InterPro" id="IPR011006">
    <property type="entry name" value="CheY-like_superfamily"/>
</dbReference>
<dbReference type="InterPro" id="IPR011123">
    <property type="entry name" value="Y_Y_Y"/>
</dbReference>
<dbReference type="InterPro" id="IPR004358">
    <property type="entry name" value="Sig_transdc_His_kin-like_C"/>
</dbReference>
<gene>
    <name evidence="8" type="ORF">EZS27_005769</name>
    <name evidence="9" type="ORF">EZS27_005779</name>
</gene>
<dbReference type="PRINTS" id="PR00344">
    <property type="entry name" value="BCTRLSENSOR"/>
</dbReference>
<dbReference type="InterPro" id="IPR018060">
    <property type="entry name" value="HTH_AraC"/>
</dbReference>
<dbReference type="PANTHER" id="PTHR43547:SF2">
    <property type="entry name" value="HYBRID SIGNAL TRANSDUCTION HISTIDINE KINASE C"/>
    <property type="match status" value="1"/>
</dbReference>
<organism evidence="8">
    <name type="scientific">termite gut metagenome</name>
    <dbReference type="NCBI Taxonomy" id="433724"/>
    <lineage>
        <taxon>unclassified sequences</taxon>
        <taxon>metagenomes</taxon>
        <taxon>organismal metagenomes</taxon>
    </lineage>
</organism>
<dbReference type="SMART" id="SM00387">
    <property type="entry name" value="HATPase_c"/>
    <property type="match status" value="1"/>
</dbReference>
<evidence type="ECO:0000256" key="3">
    <source>
        <dbReference type="ARBA" id="ARBA00023163"/>
    </source>
</evidence>
<dbReference type="SUPFAM" id="SSF63829">
    <property type="entry name" value="Calcium-dependent phosphotriesterase"/>
    <property type="match status" value="3"/>
</dbReference>
<dbReference type="PROSITE" id="PS50109">
    <property type="entry name" value="HIS_KIN"/>
    <property type="match status" value="1"/>
</dbReference>
<dbReference type="SMART" id="SM00388">
    <property type="entry name" value="HisKA"/>
    <property type="match status" value="1"/>
</dbReference>
<keyword evidence="3" id="KW-0804">Transcription</keyword>
<keyword evidence="4" id="KW-0812">Transmembrane</keyword>
<dbReference type="EMBL" id="SNRY01000120">
    <property type="protein sequence ID" value="KAA6346721.1"/>
    <property type="molecule type" value="Genomic_DNA"/>
</dbReference>
<evidence type="ECO:0000256" key="1">
    <source>
        <dbReference type="ARBA" id="ARBA00022553"/>
    </source>
</evidence>
<protein>
    <recommendedName>
        <fullName evidence="10">Sensor histidine kinase TodS</fullName>
    </recommendedName>
</protein>
<evidence type="ECO:0000259" key="5">
    <source>
        <dbReference type="PROSITE" id="PS01124"/>
    </source>
</evidence>
<evidence type="ECO:0000259" key="7">
    <source>
        <dbReference type="PROSITE" id="PS50110"/>
    </source>
</evidence>
<dbReference type="InterPro" id="IPR005467">
    <property type="entry name" value="His_kinase_dom"/>
</dbReference>